<reference evidence="5 6" key="1">
    <citation type="submission" date="2018-06" db="EMBL/GenBank/DDBJ databases">
        <title>Genomic Encyclopedia of Type Strains, Phase III (KMG-III): the genomes of soil and plant-associated and newly described type strains.</title>
        <authorList>
            <person name="Whitman W."/>
        </authorList>
    </citation>
    <scope>NUCLEOTIDE SEQUENCE [LARGE SCALE GENOMIC DNA]</scope>
    <source>
        <strain evidence="5 6">CECT 7945</strain>
    </source>
</reference>
<dbReference type="PANTHER" id="PTHR30404:SF0">
    <property type="entry name" value="N-ACETYLMURAMOYL-L-ALANINE AMIDASE AMIC"/>
    <property type="match status" value="1"/>
</dbReference>
<feature type="domain" description="MurNAc-LAA" evidence="4">
    <location>
        <begin position="85"/>
        <end position="194"/>
    </location>
</feature>
<dbReference type="CDD" id="cd02696">
    <property type="entry name" value="MurNAc-LAA"/>
    <property type="match status" value="1"/>
</dbReference>
<dbReference type="RefSeq" id="WP_110476584.1">
    <property type="nucleotide sequence ID" value="NZ_BMWQ01000015.1"/>
</dbReference>
<dbReference type="GO" id="GO:0009253">
    <property type="term" value="P:peptidoglycan catabolic process"/>
    <property type="evidence" value="ECO:0007669"/>
    <property type="project" value="InterPro"/>
</dbReference>
<dbReference type="EC" id="3.5.1.28" evidence="2"/>
<comment type="caution">
    <text evidence="5">The sequence shown here is derived from an EMBL/GenBank/DDBJ whole genome shotgun (WGS) entry which is preliminary data.</text>
</comment>
<evidence type="ECO:0000256" key="2">
    <source>
        <dbReference type="ARBA" id="ARBA00011901"/>
    </source>
</evidence>
<sequence>MKNLMKFIGLAVLTMTMAFTTVEKKTIVIDVGHGGHDNGTTASGFNEKEIALNIANKIKGMNKNSNIEIILTRDTDEFLTLNERVNKINQLKPDFVISLHVNSTDNEKENGKEIFVSDKNSQKEKSGDLALKLFYGFNDGKVEIKKADFYLLKNVEYPIALVEIGYLTNKNDREILTSEKGQSELAESILNVIK</sequence>
<keyword evidence="3" id="KW-0378">Hydrolase</keyword>
<accession>A0A2V4XBH2</accession>
<protein>
    <recommendedName>
        <fullName evidence="2">N-acetylmuramoyl-L-alanine amidase</fullName>
        <ecNumber evidence="2">3.5.1.28</ecNumber>
    </recommendedName>
</protein>
<dbReference type="EMBL" id="QJTD01000015">
    <property type="protein sequence ID" value="PYE78997.1"/>
    <property type="molecule type" value="Genomic_DNA"/>
</dbReference>
<dbReference type="InterPro" id="IPR050695">
    <property type="entry name" value="N-acetylmuramoyl_amidase_3"/>
</dbReference>
<dbReference type="SUPFAM" id="SSF53187">
    <property type="entry name" value="Zn-dependent exopeptidases"/>
    <property type="match status" value="1"/>
</dbReference>
<evidence type="ECO:0000313" key="6">
    <source>
        <dbReference type="Proteomes" id="UP000248054"/>
    </source>
</evidence>
<dbReference type="InterPro" id="IPR002508">
    <property type="entry name" value="MurNAc-LAA_cat"/>
</dbReference>
<dbReference type="OrthoDB" id="9806267at2"/>
<dbReference type="AlphaFoldDB" id="A0A2V4XBH2"/>
<dbReference type="PANTHER" id="PTHR30404">
    <property type="entry name" value="N-ACETYLMURAMOYL-L-ALANINE AMIDASE"/>
    <property type="match status" value="1"/>
</dbReference>
<evidence type="ECO:0000259" key="4">
    <source>
        <dbReference type="SMART" id="SM00646"/>
    </source>
</evidence>
<evidence type="ECO:0000256" key="1">
    <source>
        <dbReference type="ARBA" id="ARBA00001561"/>
    </source>
</evidence>
<dbReference type="Proteomes" id="UP000248054">
    <property type="component" value="Unassembled WGS sequence"/>
</dbReference>
<dbReference type="Pfam" id="PF01520">
    <property type="entry name" value="Amidase_3"/>
    <property type="match status" value="1"/>
</dbReference>
<name>A0A2V4XBH2_9FLAO</name>
<keyword evidence="6" id="KW-1185">Reference proteome</keyword>
<evidence type="ECO:0000313" key="5">
    <source>
        <dbReference type="EMBL" id="PYE78997.1"/>
    </source>
</evidence>
<dbReference type="Gene3D" id="3.40.630.40">
    <property type="entry name" value="Zn-dependent exopeptidases"/>
    <property type="match status" value="1"/>
</dbReference>
<gene>
    <name evidence="5" type="ORF">DFQ11_1152</name>
</gene>
<evidence type="ECO:0000256" key="3">
    <source>
        <dbReference type="ARBA" id="ARBA00022801"/>
    </source>
</evidence>
<proteinExistence type="predicted"/>
<organism evidence="5 6">
    <name type="scientific">Winogradskyella epiphytica</name>
    <dbReference type="NCBI Taxonomy" id="262005"/>
    <lineage>
        <taxon>Bacteria</taxon>
        <taxon>Pseudomonadati</taxon>
        <taxon>Bacteroidota</taxon>
        <taxon>Flavobacteriia</taxon>
        <taxon>Flavobacteriales</taxon>
        <taxon>Flavobacteriaceae</taxon>
        <taxon>Winogradskyella</taxon>
    </lineage>
</organism>
<dbReference type="SMART" id="SM00646">
    <property type="entry name" value="Ami_3"/>
    <property type="match status" value="1"/>
</dbReference>
<comment type="catalytic activity">
    <reaction evidence="1">
        <text>Hydrolyzes the link between N-acetylmuramoyl residues and L-amino acid residues in certain cell-wall glycopeptides.</text>
        <dbReference type="EC" id="3.5.1.28"/>
    </reaction>
</comment>
<dbReference type="GO" id="GO:0030288">
    <property type="term" value="C:outer membrane-bounded periplasmic space"/>
    <property type="evidence" value="ECO:0007669"/>
    <property type="project" value="TreeGrafter"/>
</dbReference>
<dbReference type="GO" id="GO:0008745">
    <property type="term" value="F:N-acetylmuramoyl-L-alanine amidase activity"/>
    <property type="evidence" value="ECO:0007669"/>
    <property type="project" value="UniProtKB-EC"/>
</dbReference>